<keyword evidence="16" id="KW-1185">Reference proteome</keyword>
<dbReference type="CDD" id="cd09278">
    <property type="entry name" value="RNase_HI_prokaryote_like"/>
    <property type="match status" value="1"/>
</dbReference>
<evidence type="ECO:0000256" key="9">
    <source>
        <dbReference type="ARBA" id="ARBA00022723"/>
    </source>
</evidence>
<dbReference type="InterPro" id="IPR011320">
    <property type="entry name" value="RNase_H1_N"/>
</dbReference>
<feature type="compositionally biased region" description="Basic and acidic residues" evidence="13">
    <location>
        <begin position="243"/>
        <end position="258"/>
    </location>
</feature>
<dbReference type="GO" id="GO:0046872">
    <property type="term" value="F:metal ion binding"/>
    <property type="evidence" value="ECO:0007669"/>
    <property type="project" value="UniProtKB-KW"/>
</dbReference>
<dbReference type="SUPFAM" id="SSF53098">
    <property type="entry name" value="Ribonuclease H-like"/>
    <property type="match status" value="1"/>
</dbReference>
<evidence type="ECO:0000256" key="1">
    <source>
        <dbReference type="ARBA" id="ARBA00000077"/>
    </source>
</evidence>
<dbReference type="SUPFAM" id="SSF55658">
    <property type="entry name" value="L9 N-domain-like"/>
    <property type="match status" value="1"/>
</dbReference>
<gene>
    <name evidence="15" type="ORF">D7I45_01425</name>
</gene>
<evidence type="ECO:0000256" key="6">
    <source>
        <dbReference type="ARBA" id="ARBA00012180"/>
    </source>
</evidence>
<evidence type="ECO:0000256" key="3">
    <source>
        <dbReference type="ARBA" id="ARBA00004065"/>
    </source>
</evidence>
<dbReference type="Proteomes" id="UP000272003">
    <property type="component" value="Chromosome"/>
</dbReference>
<comment type="function">
    <text evidence="3">Endonuclease that specifically degrades the RNA of RNA-DNA hybrids.</text>
</comment>
<dbReference type="OrthoDB" id="9811552at2"/>
<evidence type="ECO:0000256" key="4">
    <source>
        <dbReference type="ARBA" id="ARBA00005300"/>
    </source>
</evidence>
<evidence type="ECO:0000256" key="13">
    <source>
        <dbReference type="SAM" id="MobiDB-lite"/>
    </source>
</evidence>
<keyword evidence="12" id="KW-0460">Magnesium</keyword>
<feature type="compositionally biased region" description="Low complexity" evidence="13">
    <location>
        <begin position="223"/>
        <end position="236"/>
    </location>
</feature>
<dbReference type="Pfam" id="PF01693">
    <property type="entry name" value="Cauli_VI"/>
    <property type="match status" value="1"/>
</dbReference>
<sequence length="278" mass="31020">MANKFYAVKKGKKPGIYLTWDEAKAQVNGFSGAQYKSFKTKSEAEEFMNPKSAKKMVKSVGNSSHIQLFSDGGSRNHGNKKGQHVKDDDKAAWAYLIIKDGKKKSDSAGEWGATNNKMEVLGLVNALRYVLSQGWENEPIDAILDSKYVLNSITQHWLAGWKRRGWKKSDGTVIKNKAEFMQLAELLPKFSQLSFSWTKGHAINEGNNFVDELLNKTMDKMTKSSNSAKKTSAKPKAVNKTSAVKEKSTPKQDSKYVDTKASVSAIRKNLEQLGLFDK</sequence>
<dbReference type="Gene3D" id="3.40.970.10">
    <property type="entry name" value="Ribonuclease H1, N-terminal domain"/>
    <property type="match status" value="1"/>
</dbReference>
<organism evidence="15 16">
    <name type="scientific">Apilactobacillus bombintestini</name>
    <dbReference type="NCBI Taxonomy" id="2419772"/>
    <lineage>
        <taxon>Bacteria</taxon>
        <taxon>Bacillati</taxon>
        <taxon>Bacillota</taxon>
        <taxon>Bacilli</taxon>
        <taxon>Lactobacillales</taxon>
        <taxon>Lactobacillaceae</taxon>
        <taxon>Apilactobacillus</taxon>
    </lineage>
</organism>
<evidence type="ECO:0000256" key="8">
    <source>
        <dbReference type="ARBA" id="ARBA00022722"/>
    </source>
</evidence>
<dbReference type="EMBL" id="CP032626">
    <property type="protein sequence ID" value="AYF92244.1"/>
    <property type="molecule type" value="Genomic_DNA"/>
</dbReference>
<dbReference type="EC" id="3.1.26.4" evidence="6"/>
<dbReference type="Gene3D" id="3.30.420.10">
    <property type="entry name" value="Ribonuclease H-like superfamily/Ribonuclease H"/>
    <property type="match status" value="1"/>
</dbReference>
<dbReference type="PANTHER" id="PTHR10642:SF26">
    <property type="entry name" value="RIBONUCLEASE H1"/>
    <property type="match status" value="1"/>
</dbReference>
<dbReference type="Pfam" id="PF00075">
    <property type="entry name" value="RNase_H"/>
    <property type="match status" value="1"/>
</dbReference>
<dbReference type="RefSeq" id="WP_120784018.1">
    <property type="nucleotide sequence ID" value="NZ_CP032626.1"/>
</dbReference>
<proteinExistence type="inferred from homology"/>
<comment type="subunit">
    <text evidence="5">Monomer.</text>
</comment>
<evidence type="ECO:0000256" key="10">
    <source>
        <dbReference type="ARBA" id="ARBA00022759"/>
    </source>
</evidence>
<dbReference type="InterPro" id="IPR002156">
    <property type="entry name" value="RNaseH_domain"/>
</dbReference>
<dbReference type="InterPro" id="IPR009027">
    <property type="entry name" value="Ribosomal_bL9/RNase_H1_N"/>
</dbReference>
<comment type="catalytic activity">
    <reaction evidence="1">
        <text>Endonucleolytic cleavage to 5'-phosphomonoester.</text>
        <dbReference type="EC" id="3.1.26.4"/>
    </reaction>
</comment>
<dbReference type="InterPro" id="IPR012337">
    <property type="entry name" value="RNaseH-like_sf"/>
</dbReference>
<evidence type="ECO:0000313" key="15">
    <source>
        <dbReference type="EMBL" id="AYF92244.1"/>
    </source>
</evidence>
<dbReference type="PROSITE" id="PS50879">
    <property type="entry name" value="RNASE_H_1"/>
    <property type="match status" value="1"/>
</dbReference>
<dbReference type="KEGG" id="abom:D7I45_01425"/>
<comment type="cofactor">
    <cofactor evidence="2">
        <name>Mg(2+)</name>
        <dbReference type="ChEBI" id="CHEBI:18420"/>
    </cofactor>
</comment>
<reference evidence="15 16" key="1">
    <citation type="submission" date="2018-09" db="EMBL/GenBank/DDBJ databases">
        <title>Genome sequencing of strain BHWM-4.</title>
        <authorList>
            <person name="Heo J."/>
            <person name="Kim S.-J."/>
            <person name="Kwon S.-W."/>
        </authorList>
    </citation>
    <scope>NUCLEOTIDE SEQUENCE [LARGE SCALE GENOMIC DNA]</scope>
    <source>
        <strain evidence="15 16">BHWM-4</strain>
    </source>
</reference>
<dbReference type="FunFam" id="3.40.970.10:FF:000002">
    <property type="entry name" value="Ribonuclease H"/>
    <property type="match status" value="1"/>
</dbReference>
<evidence type="ECO:0000259" key="14">
    <source>
        <dbReference type="PROSITE" id="PS50879"/>
    </source>
</evidence>
<dbReference type="PANTHER" id="PTHR10642">
    <property type="entry name" value="RIBONUCLEASE H1"/>
    <property type="match status" value="1"/>
</dbReference>
<keyword evidence="11" id="KW-0378">Hydrolase</keyword>
<keyword evidence="9" id="KW-0479">Metal-binding</keyword>
<dbReference type="GO" id="GO:0004523">
    <property type="term" value="F:RNA-DNA hybrid ribonuclease activity"/>
    <property type="evidence" value="ECO:0007669"/>
    <property type="project" value="UniProtKB-EC"/>
</dbReference>
<dbReference type="InterPro" id="IPR022892">
    <property type="entry name" value="RNaseHI"/>
</dbReference>
<feature type="region of interest" description="Disordered" evidence="13">
    <location>
        <begin position="221"/>
        <end position="258"/>
    </location>
</feature>
<evidence type="ECO:0000256" key="5">
    <source>
        <dbReference type="ARBA" id="ARBA00011245"/>
    </source>
</evidence>
<accession>A0A387ANJ6</accession>
<evidence type="ECO:0000256" key="12">
    <source>
        <dbReference type="ARBA" id="ARBA00022842"/>
    </source>
</evidence>
<feature type="domain" description="RNase H type-1" evidence="14">
    <location>
        <begin position="62"/>
        <end position="219"/>
    </location>
</feature>
<evidence type="ECO:0000256" key="2">
    <source>
        <dbReference type="ARBA" id="ARBA00001946"/>
    </source>
</evidence>
<evidence type="ECO:0000313" key="16">
    <source>
        <dbReference type="Proteomes" id="UP000272003"/>
    </source>
</evidence>
<comment type="similarity">
    <text evidence="4">Belongs to the RNase H family.</text>
</comment>
<name>A0A387ANJ6_9LACO</name>
<dbReference type="InterPro" id="IPR037056">
    <property type="entry name" value="RNase_H1_N_sf"/>
</dbReference>
<evidence type="ECO:0000256" key="7">
    <source>
        <dbReference type="ARBA" id="ARBA00017721"/>
    </source>
</evidence>
<dbReference type="AlphaFoldDB" id="A0A387ANJ6"/>
<protein>
    <recommendedName>
        <fullName evidence="7">Ribonuclease H</fullName>
        <ecNumber evidence="6">3.1.26.4</ecNumber>
    </recommendedName>
</protein>
<evidence type="ECO:0000256" key="11">
    <source>
        <dbReference type="ARBA" id="ARBA00022801"/>
    </source>
</evidence>
<dbReference type="InterPro" id="IPR050092">
    <property type="entry name" value="RNase_H"/>
</dbReference>
<dbReference type="GO" id="GO:0043137">
    <property type="term" value="P:DNA replication, removal of RNA primer"/>
    <property type="evidence" value="ECO:0007669"/>
    <property type="project" value="TreeGrafter"/>
</dbReference>
<dbReference type="InterPro" id="IPR036397">
    <property type="entry name" value="RNaseH_sf"/>
</dbReference>
<dbReference type="GO" id="GO:0003676">
    <property type="term" value="F:nucleic acid binding"/>
    <property type="evidence" value="ECO:0007669"/>
    <property type="project" value="InterPro"/>
</dbReference>
<keyword evidence="8" id="KW-0540">Nuclease</keyword>
<keyword evidence="10" id="KW-0255">Endonuclease</keyword>